<reference evidence="1" key="1">
    <citation type="submission" date="2019-02" db="EMBL/GenBank/DDBJ databases">
        <authorList>
            <person name="Gruber-Vodicka R. H."/>
            <person name="Seah K. B. B."/>
        </authorList>
    </citation>
    <scope>NUCLEOTIDE SEQUENCE</scope>
    <source>
        <strain evidence="1">BECK_BZ131</strain>
    </source>
</reference>
<name>A0A450TUV4_9GAMM</name>
<organism evidence="1">
    <name type="scientific">Candidatus Kentrum sp. FW</name>
    <dbReference type="NCBI Taxonomy" id="2126338"/>
    <lineage>
        <taxon>Bacteria</taxon>
        <taxon>Pseudomonadati</taxon>
        <taxon>Pseudomonadota</taxon>
        <taxon>Gammaproteobacteria</taxon>
        <taxon>Candidatus Kentrum</taxon>
    </lineage>
</organism>
<accession>A0A450TUV4</accession>
<dbReference type="AlphaFoldDB" id="A0A450TUV4"/>
<gene>
    <name evidence="1" type="ORF">BECKFW1821C_GA0114237_103726</name>
</gene>
<dbReference type="EMBL" id="CAADFE010000037">
    <property type="protein sequence ID" value="VFJ72790.1"/>
    <property type="molecule type" value="Genomic_DNA"/>
</dbReference>
<sequence>MRWLRWRCPGSVSRYAYHQGLYVLAQSGEMVKVSKVRDDDAFEPKLW</sequence>
<protein>
    <submittedName>
        <fullName evidence="1">Uncharacterized protein</fullName>
    </submittedName>
</protein>
<proteinExistence type="predicted"/>
<evidence type="ECO:0000313" key="1">
    <source>
        <dbReference type="EMBL" id="VFJ72790.1"/>
    </source>
</evidence>